<dbReference type="GO" id="GO:0008233">
    <property type="term" value="F:peptidase activity"/>
    <property type="evidence" value="ECO:0007669"/>
    <property type="project" value="UniProtKB-KW"/>
</dbReference>
<dbReference type="Proteomes" id="UP000010077">
    <property type="component" value="Chromosome"/>
</dbReference>
<keyword evidence="1" id="KW-0645">Protease</keyword>
<dbReference type="STRING" id="1193729.A1OE_258"/>
<dbReference type="PATRIC" id="fig|1193729.4.peg.158"/>
<accession>K7Z3C6</accession>
<dbReference type="GO" id="GO:0006508">
    <property type="term" value="P:proteolysis"/>
    <property type="evidence" value="ECO:0007669"/>
    <property type="project" value="UniProtKB-KW"/>
</dbReference>
<sequence>MPIDSITAIAHSAGNSNIPLLVALDNKNGNLACQWFANNGRPIGELCLRTAAEAVSLSPTISFRVAGNASETIILAAIEAKKTAYIVERCDVPDIRSIAILATDRLAIGADGPLRPVYLRPPVSLN</sequence>
<reference evidence="1 2" key="1">
    <citation type="journal article" date="2012" name="Proc. Natl. Acad. Sci. U.S.A.">
        <title>Genome streamlining and chemical defense in a coral reef symbiosis.</title>
        <authorList>
            <person name="Kwan J.C."/>
            <person name="Donia M.S."/>
            <person name="Han A.W."/>
            <person name="Hirose E."/>
            <person name="Haygood M.G."/>
            <person name="Schmidt E.W."/>
        </authorList>
    </citation>
    <scope>NUCLEOTIDE SEQUENCE [LARGE SCALE GENOMIC DNA]</scope>
    <source>
        <strain evidence="1 2">L2</strain>
    </source>
</reference>
<gene>
    <name evidence="1" type="ORF">A1OE_258</name>
</gene>
<name>K7Z3C6_9PROT</name>
<proteinExistence type="predicted"/>
<keyword evidence="1" id="KW-0378">Hydrolase</keyword>
<organism evidence="1 2">
    <name type="scientific">Candidatus Endolissoclinum faulkneri L2</name>
    <dbReference type="NCBI Taxonomy" id="1193729"/>
    <lineage>
        <taxon>Bacteria</taxon>
        <taxon>Pseudomonadati</taxon>
        <taxon>Pseudomonadota</taxon>
        <taxon>Alphaproteobacteria</taxon>
        <taxon>Rhodospirillales</taxon>
        <taxon>Rhodospirillaceae</taxon>
        <taxon>Candidatus Endolissoclinum</taxon>
    </lineage>
</organism>
<dbReference type="KEGG" id="thal:A1OE_258"/>
<keyword evidence="2" id="KW-1185">Reference proteome</keyword>
<dbReference type="AlphaFoldDB" id="K7Z3C6"/>
<evidence type="ECO:0000313" key="1">
    <source>
        <dbReference type="EMBL" id="AFX98458.1"/>
    </source>
</evidence>
<evidence type="ECO:0000313" key="2">
    <source>
        <dbReference type="Proteomes" id="UP000010077"/>
    </source>
</evidence>
<dbReference type="HOGENOM" id="CLU_1977503_0_0_5"/>
<dbReference type="EMBL" id="CP003539">
    <property type="protein sequence ID" value="AFX98458.1"/>
    <property type="molecule type" value="Genomic_DNA"/>
</dbReference>
<protein>
    <submittedName>
        <fullName evidence="1">Peptidase M22, glycoprotease</fullName>
    </submittedName>
</protein>